<organism evidence="5 6">
    <name type="scientific">Owenia fusiformis</name>
    <name type="common">Polychaete worm</name>
    <dbReference type="NCBI Taxonomy" id="6347"/>
    <lineage>
        <taxon>Eukaryota</taxon>
        <taxon>Metazoa</taxon>
        <taxon>Spiralia</taxon>
        <taxon>Lophotrochozoa</taxon>
        <taxon>Annelida</taxon>
        <taxon>Polychaeta</taxon>
        <taxon>Sedentaria</taxon>
        <taxon>Canalipalpata</taxon>
        <taxon>Sabellida</taxon>
        <taxon>Oweniida</taxon>
        <taxon>Oweniidae</taxon>
        <taxon>Owenia</taxon>
    </lineage>
</organism>
<dbReference type="Gene3D" id="3.10.100.10">
    <property type="entry name" value="Mannose-Binding Protein A, subunit A"/>
    <property type="match status" value="1"/>
</dbReference>
<sequence length="255" mass="28676">MNGFSICTLLLQLVSIYVEGQKTTFLEGPLGGDSRENEQWICSPFRPAVDGCKDMSPMEADLQKKQQEINELKASLAKLQEDLNTLKTTGGIGNNSGSCQKRTVCPDGFYFNEQLQSCYLFQYVTNATWFESNAFCNAMGAHLVSIETAEEHTWLVQKIKDDGSAYKYRLDTVWHGGTDDMYALWTGGSMLTGTFGWAGGPCFDPKVGTFTKWAPGQPDNANGKEQCTLLWAAMNFDWGDWYCWHRMHFICEIDL</sequence>
<evidence type="ECO:0000313" key="5">
    <source>
        <dbReference type="EMBL" id="CAH1792927.1"/>
    </source>
</evidence>
<proteinExistence type="predicted"/>
<keyword evidence="3" id="KW-0732">Signal</keyword>
<dbReference type="InterPro" id="IPR016186">
    <property type="entry name" value="C-type_lectin-like/link_sf"/>
</dbReference>
<dbReference type="Pfam" id="PF00059">
    <property type="entry name" value="Lectin_C"/>
    <property type="match status" value="1"/>
</dbReference>
<dbReference type="PANTHER" id="PTHR22803">
    <property type="entry name" value="MANNOSE, PHOSPHOLIPASE, LECTIN RECEPTOR RELATED"/>
    <property type="match status" value="1"/>
</dbReference>
<dbReference type="PROSITE" id="PS50041">
    <property type="entry name" value="C_TYPE_LECTIN_2"/>
    <property type="match status" value="1"/>
</dbReference>
<keyword evidence="2" id="KW-0175">Coiled coil</keyword>
<dbReference type="InterPro" id="IPR001304">
    <property type="entry name" value="C-type_lectin-like"/>
</dbReference>
<dbReference type="OrthoDB" id="6285913at2759"/>
<dbReference type="SMART" id="SM00034">
    <property type="entry name" value="CLECT"/>
    <property type="match status" value="1"/>
</dbReference>
<accession>A0A8S4PMP1</accession>
<protein>
    <recommendedName>
        <fullName evidence="4">C-type lectin domain-containing protein</fullName>
    </recommendedName>
</protein>
<reference evidence="5" key="1">
    <citation type="submission" date="2022-03" db="EMBL/GenBank/DDBJ databases">
        <authorList>
            <person name="Martin C."/>
        </authorList>
    </citation>
    <scope>NUCLEOTIDE SEQUENCE</scope>
</reference>
<dbReference type="AlphaFoldDB" id="A0A8S4PMP1"/>
<dbReference type="Proteomes" id="UP000749559">
    <property type="component" value="Unassembled WGS sequence"/>
</dbReference>
<feature type="domain" description="C-type lectin" evidence="4">
    <location>
        <begin position="118"/>
        <end position="252"/>
    </location>
</feature>
<dbReference type="CDD" id="cd00037">
    <property type="entry name" value="CLECT"/>
    <property type="match status" value="1"/>
</dbReference>
<evidence type="ECO:0000313" key="6">
    <source>
        <dbReference type="Proteomes" id="UP000749559"/>
    </source>
</evidence>
<dbReference type="InterPro" id="IPR050111">
    <property type="entry name" value="C-type_lectin/snaclec_domain"/>
</dbReference>
<dbReference type="InterPro" id="IPR016187">
    <property type="entry name" value="CTDL_fold"/>
</dbReference>
<comment type="caution">
    <text evidence="5">The sequence shown here is derived from an EMBL/GenBank/DDBJ whole genome shotgun (WGS) entry which is preliminary data.</text>
</comment>
<keyword evidence="1" id="KW-1015">Disulfide bond</keyword>
<feature type="chain" id="PRO_5035753745" description="C-type lectin domain-containing protein" evidence="3">
    <location>
        <begin position="21"/>
        <end position="255"/>
    </location>
</feature>
<dbReference type="InterPro" id="IPR018378">
    <property type="entry name" value="C-type_lectin_CS"/>
</dbReference>
<gene>
    <name evidence="5" type="ORF">OFUS_LOCUS17839</name>
</gene>
<keyword evidence="6" id="KW-1185">Reference proteome</keyword>
<dbReference type="EMBL" id="CAIIXF020000008">
    <property type="protein sequence ID" value="CAH1792927.1"/>
    <property type="molecule type" value="Genomic_DNA"/>
</dbReference>
<feature type="signal peptide" evidence="3">
    <location>
        <begin position="1"/>
        <end position="20"/>
    </location>
</feature>
<evidence type="ECO:0000256" key="2">
    <source>
        <dbReference type="SAM" id="Coils"/>
    </source>
</evidence>
<name>A0A8S4PMP1_OWEFU</name>
<dbReference type="PROSITE" id="PS00615">
    <property type="entry name" value="C_TYPE_LECTIN_1"/>
    <property type="match status" value="1"/>
</dbReference>
<evidence type="ECO:0000256" key="3">
    <source>
        <dbReference type="SAM" id="SignalP"/>
    </source>
</evidence>
<feature type="coiled-coil region" evidence="2">
    <location>
        <begin position="55"/>
        <end position="89"/>
    </location>
</feature>
<dbReference type="SUPFAM" id="SSF56436">
    <property type="entry name" value="C-type lectin-like"/>
    <property type="match status" value="1"/>
</dbReference>
<evidence type="ECO:0000259" key="4">
    <source>
        <dbReference type="PROSITE" id="PS50041"/>
    </source>
</evidence>
<evidence type="ECO:0000256" key="1">
    <source>
        <dbReference type="ARBA" id="ARBA00023157"/>
    </source>
</evidence>